<dbReference type="STRING" id="1094619.G4ZAB3"/>
<protein>
    <submittedName>
        <fullName evidence="1">Uncharacterized protein</fullName>
    </submittedName>
</protein>
<accession>G4ZAB3</accession>
<proteinExistence type="predicted"/>
<name>G4ZAB3_PHYSP</name>
<reference evidence="1 2" key="1">
    <citation type="journal article" date="2006" name="Science">
        <title>Phytophthora genome sequences uncover evolutionary origins and mechanisms of pathogenesis.</title>
        <authorList>
            <person name="Tyler B.M."/>
            <person name="Tripathy S."/>
            <person name="Zhang X."/>
            <person name="Dehal P."/>
            <person name="Jiang R.H."/>
            <person name="Aerts A."/>
            <person name="Arredondo F.D."/>
            <person name="Baxter L."/>
            <person name="Bensasson D."/>
            <person name="Beynon J.L."/>
            <person name="Chapman J."/>
            <person name="Damasceno C.M."/>
            <person name="Dorrance A.E."/>
            <person name="Dou D."/>
            <person name="Dickerman A.W."/>
            <person name="Dubchak I.L."/>
            <person name="Garbelotto M."/>
            <person name="Gijzen M."/>
            <person name="Gordon S.G."/>
            <person name="Govers F."/>
            <person name="Grunwald N.J."/>
            <person name="Huang W."/>
            <person name="Ivors K.L."/>
            <person name="Jones R.W."/>
            <person name="Kamoun S."/>
            <person name="Krampis K."/>
            <person name="Lamour K.H."/>
            <person name="Lee M.K."/>
            <person name="McDonald W.H."/>
            <person name="Medina M."/>
            <person name="Meijer H.J."/>
            <person name="Nordberg E.K."/>
            <person name="Maclean D.J."/>
            <person name="Ospina-Giraldo M.D."/>
            <person name="Morris P.F."/>
            <person name="Phuntumart V."/>
            <person name="Putnam N.H."/>
            <person name="Rash S."/>
            <person name="Rose J.K."/>
            <person name="Sakihama Y."/>
            <person name="Salamov A.A."/>
            <person name="Savidor A."/>
            <person name="Scheuring C.F."/>
            <person name="Smith B.M."/>
            <person name="Sobral B.W."/>
            <person name="Terry A."/>
            <person name="Torto-Alalibo T.A."/>
            <person name="Win J."/>
            <person name="Xu Z."/>
            <person name="Zhang H."/>
            <person name="Grigoriev I.V."/>
            <person name="Rokhsar D.S."/>
            <person name="Boore J.L."/>
        </authorList>
    </citation>
    <scope>NUCLEOTIDE SEQUENCE [LARGE SCALE GENOMIC DNA]</scope>
    <source>
        <strain evidence="1 2">P6497</strain>
    </source>
</reference>
<dbReference type="Gene3D" id="3.40.50.360">
    <property type="match status" value="1"/>
</dbReference>
<dbReference type="EMBL" id="JH159153">
    <property type="protein sequence ID" value="EGZ21998.1"/>
    <property type="molecule type" value="Genomic_DNA"/>
</dbReference>
<evidence type="ECO:0000313" key="2">
    <source>
        <dbReference type="Proteomes" id="UP000002640"/>
    </source>
</evidence>
<dbReference type="GeneID" id="20646011"/>
<dbReference type="SUPFAM" id="SSF52218">
    <property type="entry name" value="Flavoproteins"/>
    <property type="match status" value="1"/>
</dbReference>
<dbReference type="InterPro" id="IPR029039">
    <property type="entry name" value="Flavoprotein-like_sf"/>
</dbReference>
<dbReference type="KEGG" id="psoj:PHYSODRAFT_329877"/>
<sequence>MALVRLSRVIQSPGCFGTAVVHFPAPAQAAEARHGDDHHHLLGDAARGLPTRLDVMPAQITEFFDCCGGLWAKGALIGNVIFSYGSQGGGNETIALPADARLDEMFGTGVPASGR</sequence>
<dbReference type="InParanoid" id="G4ZAB3"/>
<keyword evidence="2" id="KW-1185">Reference proteome</keyword>
<dbReference type="Proteomes" id="UP000002640">
    <property type="component" value="Unassembled WGS sequence"/>
</dbReference>
<dbReference type="RefSeq" id="XP_009524715.1">
    <property type="nucleotide sequence ID" value="XM_009526420.1"/>
</dbReference>
<gene>
    <name evidence="1" type="ORF">PHYSODRAFT_329877</name>
</gene>
<dbReference type="AlphaFoldDB" id="G4ZAB3"/>
<organism evidence="1 2">
    <name type="scientific">Phytophthora sojae (strain P6497)</name>
    <name type="common">Soybean stem and root rot agent</name>
    <name type="synonym">Phytophthora megasperma f. sp. glycines</name>
    <dbReference type="NCBI Taxonomy" id="1094619"/>
    <lineage>
        <taxon>Eukaryota</taxon>
        <taxon>Sar</taxon>
        <taxon>Stramenopiles</taxon>
        <taxon>Oomycota</taxon>
        <taxon>Peronosporomycetes</taxon>
        <taxon>Peronosporales</taxon>
        <taxon>Peronosporaceae</taxon>
        <taxon>Phytophthora</taxon>
    </lineage>
</organism>
<evidence type="ECO:0000313" key="1">
    <source>
        <dbReference type="EMBL" id="EGZ21998.1"/>
    </source>
</evidence>
<dbReference type="SMR" id="G4ZAB3"/>